<dbReference type="EMBL" id="JBHUCM010000016">
    <property type="protein sequence ID" value="MFD1539270.1"/>
    <property type="molecule type" value="Genomic_DNA"/>
</dbReference>
<organism evidence="2 3">
    <name type="scientific">Nonomuraea guangzhouensis</name>
    <dbReference type="NCBI Taxonomy" id="1291555"/>
    <lineage>
        <taxon>Bacteria</taxon>
        <taxon>Bacillati</taxon>
        <taxon>Actinomycetota</taxon>
        <taxon>Actinomycetes</taxon>
        <taxon>Streptosporangiales</taxon>
        <taxon>Streptosporangiaceae</taxon>
        <taxon>Nonomuraea</taxon>
    </lineage>
</organism>
<dbReference type="PANTHER" id="PTHR43162">
    <property type="match status" value="1"/>
</dbReference>
<comment type="caution">
    <text evidence="2">The sequence shown here is derived from an EMBL/GenBank/DDBJ whole genome shotgun (WGS) entry which is preliminary data.</text>
</comment>
<evidence type="ECO:0000259" key="1">
    <source>
        <dbReference type="Pfam" id="PF13460"/>
    </source>
</evidence>
<accession>A0ABW4G937</accession>
<keyword evidence="3" id="KW-1185">Reference proteome</keyword>
<gene>
    <name evidence="2" type="ORF">ACFSJ0_19590</name>
</gene>
<evidence type="ECO:0000313" key="2">
    <source>
        <dbReference type="EMBL" id="MFD1539270.1"/>
    </source>
</evidence>
<reference evidence="3" key="1">
    <citation type="journal article" date="2019" name="Int. J. Syst. Evol. Microbiol.">
        <title>The Global Catalogue of Microorganisms (GCM) 10K type strain sequencing project: providing services to taxonomists for standard genome sequencing and annotation.</title>
        <authorList>
            <consortium name="The Broad Institute Genomics Platform"/>
            <consortium name="The Broad Institute Genome Sequencing Center for Infectious Disease"/>
            <person name="Wu L."/>
            <person name="Ma J."/>
        </authorList>
    </citation>
    <scope>NUCLEOTIDE SEQUENCE [LARGE SCALE GENOMIC DNA]</scope>
    <source>
        <strain evidence="3">CGMCC 1.15399</strain>
    </source>
</reference>
<dbReference type="InterPro" id="IPR016040">
    <property type="entry name" value="NAD(P)-bd_dom"/>
</dbReference>
<dbReference type="Pfam" id="PF13460">
    <property type="entry name" value="NAD_binding_10"/>
    <property type="match status" value="1"/>
</dbReference>
<dbReference type="PANTHER" id="PTHR43162:SF1">
    <property type="entry name" value="PRESTALK A DIFFERENTIATION PROTEIN A"/>
    <property type="match status" value="1"/>
</dbReference>
<dbReference type="Proteomes" id="UP001597097">
    <property type="component" value="Unassembled WGS sequence"/>
</dbReference>
<protein>
    <submittedName>
        <fullName evidence="2">NAD(P)H-binding protein</fullName>
    </submittedName>
</protein>
<feature type="domain" description="NAD(P)-binding" evidence="1">
    <location>
        <begin position="6"/>
        <end position="180"/>
    </location>
</feature>
<evidence type="ECO:0000313" key="3">
    <source>
        <dbReference type="Proteomes" id="UP001597097"/>
    </source>
</evidence>
<sequence length="284" mass="30029">MFLVTGATGVVGRPLVQLLVSQGAKVRAVTRDPQAAGLPDGVEVVEADPALPSSLASCLDGVTGLFLHPRAVGLAAPELLALAKERGVTRVAVLSAENVDDDLDHQPSRFNGDRNKEVEAAAVASGLEWVSLRASSFAINTLVAWGGQIRAGDVVRGAYANFSEALIDERDLAEVGVRALLSDDLVGRKLHLTGPRSLTHEELVATLGEVLGRPLRFQELPPEAVRQGMVGMGMNEAFVVALLARYARGAGRPALVTDEVDKALGRPARTWTEWATDHAAAFHA</sequence>
<name>A0ABW4G937_9ACTN</name>
<proteinExistence type="predicted"/>
<dbReference type="RefSeq" id="WP_219533135.1">
    <property type="nucleotide sequence ID" value="NZ_JAHKRM010000016.1"/>
</dbReference>
<dbReference type="InterPro" id="IPR051604">
    <property type="entry name" value="Ergot_Alk_Oxidoreductase"/>
</dbReference>